<keyword evidence="5" id="KW-1185">Reference proteome</keyword>
<comment type="similarity">
    <text evidence="3">Belongs to the SAAL1 family.</text>
</comment>
<dbReference type="AlphaFoldDB" id="A0A8I6SLW1"/>
<dbReference type="OrthoDB" id="2156856at2759"/>
<dbReference type="PANTHER" id="PTHR23424">
    <property type="entry name" value="SERUM AMYLOID A"/>
    <property type="match status" value="1"/>
</dbReference>
<name>A0A8I6SLW1_CIMLE</name>
<dbReference type="Gene3D" id="1.25.10.10">
    <property type="entry name" value="Leucine-rich Repeat Variant"/>
    <property type="match status" value="1"/>
</dbReference>
<evidence type="ECO:0000313" key="4">
    <source>
        <dbReference type="EnsemblMetazoa" id="XP_024084649.1"/>
    </source>
</evidence>
<dbReference type="InterPro" id="IPR052464">
    <property type="entry name" value="Synovial_Prolif_Regulator"/>
</dbReference>
<dbReference type="GeneID" id="106668168"/>
<evidence type="ECO:0000313" key="5">
    <source>
        <dbReference type="Proteomes" id="UP000494040"/>
    </source>
</evidence>
<evidence type="ECO:0000256" key="3">
    <source>
        <dbReference type="ARBA" id="ARBA00038401"/>
    </source>
</evidence>
<dbReference type="RefSeq" id="XP_024084649.1">
    <property type="nucleotide sequence ID" value="XM_024228881.1"/>
</dbReference>
<dbReference type="InterPro" id="IPR016024">
    <property type="entry name" value="ARM-type_fold"/>
</dbReference>
<protein>
    <recommendedName>
        <fullName evidence="6">Protein saal1</fullName>
    </recommendedName>
</protein>
<keyword evidence="2" id="KW-0539">Nucleus</keyword>
<evidence type="ECO:0000256" key="1">
    <source>
        <dbReference type="ARBA" id="ARBA00004123"/>
    </source>
</evidence>
<reference evidence="4" key="1">
    <citation type="submission" date="2022-01" db="UniProtKB">
        <authorList>
            <consortium name="EnsemblMetazoa"/>
        </authorList>
    </citation>
    <scope>IDENTIFICATION</scope>
</reference>
<dbReference type="OMA" id="SECCENH"/>
<dbReference type="GO" id="GO:0005654">
    <property type="term" value="C:nucleoplasm"/>
    <property type="evidence" value="ECO:0007669"/>
    <property type="project" value="TreeGrafter"/>
</dbReference>
<evidence type="ECO:0008006" key="6">
    <source>
        <dbReference type="Google" id="ProtNLM"/>
    </source>
</evidence>
<sequence length="417" mass="47400">MSCQAYQNNVWSGFYVKPSLHYAKHNFNPSLNEYPPSELEKMKGDAIGSTLYSECWVLRMLIKITEFTEEQWCDEFESDLCALWDMTLEKDVIDLLMKHEVLSIITNALCGERNERFTEILLGIVANMCCDKNVRQVLSEKVETVAILTALLDESDPPILIQLIRVMHAVAWDIVQESDFSPKWLEDAITNSLLAPYFSFILKSSTNEDLLTCVLEFLNTICTIEISDKDFSQYFATSEMISGMIDAWQQLLGCWTYEEGFPNKQLEKTAAHWCGILLSFSGHESGKAILSEYSDQIGCVCFKIMNRPHENLDGISIISVNLLDSLLPSYFNGNLLKILLLVLNLLYQSQGEVSELNGENLEPILQDTIENYCANVSISVDREILNSLLSECSENHVLLFWKAVSERKIDDMGERAI</sequence>
<proteinExistence type="inferred from homology"/>
<organism evidence="4 5">
    <name type="scientific">Cimex lectularius</name>
    <name type="common">Bed bug</name>
    <name type="synonym">Acanthia lectularia</name>
    <dbReference type="NCBI Taxonomy" id="79782"/>
    <lineage>
        <taxon>Eukaryota</taxon>
        <taxon>Metazoa</taxon>
        <taxon>Ecdysozoa</taxon>
        <taxon>Arthropoda</taxon>
        <taxon>Hexapoda</taxon>
        <taxon>Insecta</taxon>
        <taxon>Pterygota</taxon>
        <taxon>Neoptera</taxon>
        <taxon>Paraneoptera</taxon>
        <taxon>Hemiptera</taxon>
        <taxon>Heteroptera</taxon>
        <taxon>Panheteroptera</taxon>
        <taxon>Cimicomorpha</taxon>
        <taxon>Cimicidae</taxon>
        <taxon>Cimex</taxon>
    </lineage>
</organism>
<dbReference type="InterPro" id="IPR011989">
    <property type="entry name" value="ARM-like"/>
</dbReference>
<dbReference type="Proteomes" id="UP000494040">
    <property type="component" value="Unassembled WGS sequence"/>
</dbReference>
<evidence type="ECO:0000256" key="2">
    <source>
        <dbReference type="ARBA" id="ARBA00023242"/>
    </source>
</evidence>
<comment type="subcellular location">
    <subcellularLocation>
        <location evidence="1">Nucleus</location>
    </subcellularLocation>
</comment>
<dbReference type="EnsemblMetazoa" id="XM_024228881.1">
    <property type="protein sequence ID" value="XP_024084649.1"/>
    <property type="gene ID" value="LOC106668168"/>
</dbReference>
<accession>A0A8I6SLW1</accession>
<dbReference type="PANTHER" id="PTHR23424:SF23">
    <property type="entry name" value="PROTEIN SAAL1"/>
    <property type="match status" value="1"/>
</dbReference>
<dbReference type="SUPFAM" id="SSF48371">
    <property type="entry name" value="ARM repeat"/>
    <property type="match status" value="1"/>
</dbReference>